<dbReference type="Proteomes" id="UP000255108">
    <property type="component" value="Unassembled WGS sequence"/>
</dbReference>
<dbReference type="OrthoDB" id="8582784at2"/>
<evidence type="ECO:0000313" key="4">
    <source>
        <dbReference type="Proteomes" id="UP000295794"/>
    </source>
</evidence>
<accession>A0A377Q881</accession>
<dbReference type="EMBL" id="SMBT01000002">
    <property type="protein sequence ID" value="TCU89409.1"/>
    <property type="molecule type" value="Genomic_DNA"/>
</dbReference>
<evidence type="ECO:0000313" key="1">
    <source>
        <dbReference type="EMBL" id="STQ90779.1"/>
    </source>
</evidence>
<keyword evidence="4" id="KW-1185">Reference proteome</keyword>
<dbReference type="EMBL" id="UGHR01000001">
    <property type="protein sequence ID" value="STQ90779.1"/>
    <property type="molecule type" value="Genomic_DNA"/>
</dbReference>
<proteinExistence type="predicted"/>
<name>A0A377Q881_9NEIS</name>
<sequence length="350" mass="39667">MTVLSIPSKPFETLMPLAPSVILSNGRPHVPQHYVQYQHSITSVAQIISEIEFDTHTPLFAAEDAGGMYLQVGLIGRENYDRSHTIRPQKLVYGRKWRIDRDTPSSEIIQTAFLAIKKAREHELRELLTFRKAAGQVSAPFSSHQDLALMAQNPELVHAPKTVETAEALRSCLLQWQFAQRPIEVLHIEQRHNQTILLDIRLGEPPLARKIEADFPEFDGLELTLLLQNSSASELLYALMDALIAHSDHWVARHFTYQGLHRFSRKLDPHRIAELSISTRPYQRDMQNKPFEAIFRLSNYAVDAGRAPDLGSGPLADKNRQLISRFEPLAGHLPGGYATKHERATPAEQF</sequence>
<dbReference type="AlphaFoldDB" id="A0A377Q881"/>
<organism evidence="1 3">
    <name type="scientific">Iodobacter fluviatilis</name>
    <dbReference type="NCBI Taxonomy" id="537"/>
    <lineage>
        <taxon>Bacteria</taxon>
        <taxon>Pseudomonadati</taxon>
        <taxon>Pseudomonadota</taxon>
        <taxon>Betaproteobacteria</taxon>
        <taxon>Neisseriales</taxon>
        <taxon>Chitinibacteraceae</taxon>
        <taxon>Iodobacter</taxon>
    </lineage>
</organism>
<dbReference type="Proteomes" id="UP000295794">
    <property type="component" value="Unassembled WGS sequence"/>
</dbReference>
<evidence type="ECO:0000313" key="2">
    <source>
        <dbReference type="EMBL" id="TCU89409.1"/>
    </source>
</evidence>
<dbReference type="RefSeq" id="WP_115227054.1">
    <property type="nucleotide sequence ID" value="NZ_CAWOLO010000002.1"/>
</dbReference>
<reference evidence="1 3" key="1">
    <citation type="submission" date="2018-06" db="EMBL/GenBank/DDBJ databases">
        <authorList>
            <consortium name="Pathogen Informatics"/>
            <person name="Doyle S."/>
        </authorList>
    </citation>
    <scope>NUCLEOTIDE SEQUENCE [LARGE SCALE GENOMIC DNA]</scope>
    <source>
        <strain evidence="1 3">NCTC11159</strain>
    </source>
</reference>
<reference evidence="2 4" key="2">
    <citation type="submission" date="2019-03" db="EMBL/GenBank/DDBJ databases">
        <title>Genomic Encyclopedia of Type Strains, Phase IV (KMG-IV): sequencing the most valuable type-strain genomes for metagenomic binning, comparative biology and taxonomic classification.</title>
        <authorList>
            <person name="Goeker M."/>
        </authorList>
    </citation>
    <scope>NUCLEOTIDE SEQUENCE [LARGE SCALE GENOMIC DNA]</scope>
    <source>
        <strain evidence="2 4">DSM 3764</strain>
    </source>
</reference>
<gene>
    <name evidence="2" type="ORF">EV682_102321</name>
    <name evidence="1" type="ORF">NCTC11159_01846</name>
</gene>
<protein>
    <submittedName>
        <fullName evidence="1">Uncharacterized protein</fullName>
    </submittedName>
</protein>
<evidence type="ECO:0000313" key="3">
    <source>
        <dbReference type="Proteomes" id="UP000255108"/>
    </source>
</evidence>